<dbReference type="FunFam" id="2.30.42.10:FF:000134">
    <property type="entry name" value="syntaxin-binding protein 4 isoform X1"/>
    <property type="match status" value="1"/>
</dbReference>
<evidence type="ECO:0000256" key="3">
    <source>
        <dbReference type="ARBA" id="ARBA00022553"/>
    </source>
</evidence>
<evidence type="ECO:0000259" key="11">
    <source>
        <dbReference type="PROSITE" id="PS50020"/>
    </source>
</evidence>
<dbReference type="OrthoDB" id="6022242at2759"/>
<evidence type="ECO:0000259" key="12">
    <source>
        <dbReference type="PROSITE" id="PS50106"/>
    </source>
</evidence>
<proteinExistence type="predicted"/>
<dbReference type="InterPro" id="IPR036034">
    <property type="entry name" value="PDZ_sf"/>
</dbReference>
<feature type="domain" description="WW" evidence="11">
    <location>
        <begin position="504"/>
        <end position="537"/>
    </location>
</feature>
<organism evidence="13 14">
    <name type="scientific">Carlito syrichta</name>
    <name type="common">Philippine tarsier</name>
    <name type="synonym">Tarsius syrichta</name>
    <dbReference type="NCBI Taxonomy" id="1868482"/>
    <lineage>
        <taxon>Eukaryota</taxon>
        <taxon>Metazoa</taxon>
        <taxon>Chordata</taxon>
        <taxon>Craniata</taxon>
        <taxon>Vertebrata</taxon>
        <taxon>Euteleostomi</taxon>
        <taxon>Mammalia</taxon>
        <taxon>Eutheria</taxon>
        <taxon>Euarchontoglires</taxon>
        <taxon>Primates</taxon>
        <taxon>Haplorrhini</taxon>
        <taxon>Tarsiiformes</taxon>
        <taxon>Tarsiidae</taxon>
        <taxon>Carlito</taxon>
    </lineage>
</organism>
<comment type="function">
    <text evidence="6">Plays a role in the translocation of transport vesicles from the cytoplasm to the plasma membrane. Inhibits the translocation of SLC2A4 from intracellular vesicles to the plasma membrane by STX4A binding and preventing the interaction between STX4A and VAMP2. Stimulation with insulin disrupts the interaction with STX4A, leading to increased levels of SLC2A4 at the plasma membrane. May also play a role in the regulation of insulin release by pancreatic beta cells after stimulation by glucose.</text>
</comment>
<name>A0A1U7V359_CARSF</name>
<dbReference type="KEGG" id="csyr:103277035"/>
<evidence type="ECO:0000313" key="14">
    <source>
        <dbReference type="RefSeq" id="XP_008072661.1"/>
    </source>
</evidence>
<keyword evidence="3" id="KW-0597">Phosphoprotein</keyword>
<dbReference type="CDD" id="cd06698">
    <property type="entry name" value="PDZ1_hSTXBP4-PDZ2_GgSTXBP4-like"/>
    <property type="match status" value="1"/>
</dbReference>
<dbReference type="Pfam" id="PF00397">
    <property type="entry name" value="WW"/>
    <property type="match status" value="1"/>
</dbReference>
<dbReference type="CDD" id="cd00201">
    <property type="entry name" value="WW"/>
    <property type="match status" value="1"/>
</dbReference>
<sequence>MNTNSSAVLSSSLLAKDPAFQMITVTKETGLGLKILGGINRNEGPLVYVQEIIPGGDCYKDGRLKPGDQLVSVNKESMIGVSFEEAKSIITRAKLRSESAWEIGFIRQKCDGSHPENLSCTSLVEASEYGPQASTLSLVSSPSEILIPKTSSTPKTNNAILPSFEISQIKTGYNKTGQIPITSSVNSSTDISNTDITPAWTDNYGLQGKKISLNPSVRLKAEKLEMALNYLGIQPTKEQHQALRQQVQADSKGTVSFGDFVQVAKNLFCLQLDEANVGAHEISNILDSQPLPCDSLEADEIERLKHERNDALKEVNILKEKLFESEKRRKQLTEELQSVKQEAKAVVEETRALRSRIHLAEAAQRQAHGMEMDYEEVIRLLEAEITELKAQLADYSDQNKESVQDLRKRITVLDCQLRKSEMSRKTFEASTEKLLHFVEAIQDVFPDNSTLLSNLSDRRAALASQTSLTPLGRNGRNIPANIPATLALESKELVKSVRAMLDVDCLPYGWEEAYTADGIKYFINHVTQTTSWTHPVMSVLNLSCSEENEEDCSREHPDQKS</sequence>
<evidence type="ECO:0000313" key="13">
    <source>
        <dbReference type="Proteomes" id="UP000189704"/>
    </source>
</evidence>
<dbReference type="Pfam" id="PF00595">
    <property type="entry name" value="PDZ"/>
    <property type="match status" value="1"/>
</dbReference>
<evidence type="ECO:0000256" key="4">
    <source>
        <dbReference type="ARBA" id="ARBA00022737"/>
    </source>
</evidence>
<dbReference type="Gene3D" id="2.20.70.10">
    <property type="match status" value="1"/>
</dbReference>
<reference evidence="14" key="1">
    <citation type="submission" date="2025-08" db="UniProtKB">
        <authorList>
            <consortium name="RefSeq"/>
        </authorList>
    </citation>
    <scope>IDENTIFICATION</scope>
</reference>
<dbReference type="InterPro" id="IPR001202">
    <property type="entry name" value="WW_dom"/>
</dbReference>
<dbReference type="SUPFAM" id="SSF47473">
    <property type="entry name" value="EF-hand"/>
    <property type="match status" value="1"/>
</dbReference>
<dbReference type="Gene3D" id="2.30.42.10">
    <property type="match status" value="1"/>
</dbReference>
<accession>A0A1U7V359</accession>
<dbReference type="SMART" id="SM00456">
    <property type="entry name" value="WW"/>
    <property type="match status" value="1"/>
</dbReference>
<dbReference type="PROSITE" id="PS50106">
    <property type="entry name" value="PDZ"/>
    <property type="match status" value="1"/>
</dbReference>
<dbReference type="Proteomes" id="UP000189704">
    <property type="component" value="Unplaced"/>
</dbReference>
<evidence type="ECO:0000256" key="5">
    <source>
        <dbReference type="ARBA" id="ARBA00023054"/>
    </source>
</evidence>
<dbReference type="GeneID" id="103277035"/>
<evidence type="ECO:0000256" key="1">
    <source>
        <dbReference type="ARBA" id="ARBA00004496"/>
    </source>
</evidence>
<feature type="coiled-coil region" evidence="10">
    <location>
        <begin position="301"/>
        <end position="405"/>
    </location>
</feature>
<dbReference type="PANTHER" id="PTHR19964:SF16">
    <property type="entry name" value="SYNTAXIN-BINDING PROTEIN 4"/>
    <property type="match status" value="1"/>
</dbReference>
<dbReference type="SUPFAM" id="SSF51045">
    <property type="entry name" value="WW domain"/>
    <property type="match status" value="1"/>
</dbReference>
<dbReference type="InterPro" id="IPR011992">
    <property type="entry name" value="EF-hand-dom_pair"/>
</dbReference>
<dbReference type="InterPro" id="IPR051342">
    <property type="entry name" value="PDZ_scaffold"/>
</dbReference>
<dbReference type="CTD" id="252983"/>
<dbReference type="FunFam" id="2.20.70.10:FF:000034">
    <property type="entry name" value="syntaxin-binding protein 4 isoform X1"/>
    <property type="match status" value="1"/>
</dbReference>
<dbReference type="GO" id="GO:0006950">
    <property type="term" value="P:response to stress"/>
    <property type="evidence" value="ECO:0007669"/>
    <property type="project" value="UniProtKB-ARBA"/>
</dbReference>
<evidence type="ECO:0000256" key="9">
    <source>
        <dbReference type="ARBA" id="ARBA00080341"/>
    </source>
</evidence>
<dbReference type="AlphaFoldDB" id="A0A1U7V359"/>
<comment type="subcellular location">
    <subcellularLocation>
        <location evidence="1">Cytoplasm</location>
    </subcellularLocation>
</comment>
<evidence type="ECO:0000256" key="8">
    <source>
        <dbReference type="ARBA" id="ARBA00069756"/>
    </source>
</evidence>
<dbReference type="PROSITE" id="PS01159">
    <property type="entry name" value="WW_DOMAIN_1"/>
    <property type="match status" value="1"/>
</dbReference>
<evidence type="ECO:0000256" key="10">
    <source>
        <dbReference type="SAM" id="Coils"/>
    </source>
</evidence>
<dbReference type="InterPro" id="IPR036020">
    <property type="entry name" value="WW_dom_sf"/>
</dbReference>
<dbReference type="SMART" id="SM00228">
    <property type="entry name" value="PDZ"/>
    <property type="match status" value="1"/>
</dbReference>
<dbReference type="PANTHER" id="PTHR19964">
    <property type="entry name" value="MULTIPLE PDZ DOMAIN PROTEIN"/>
    <property type="match status" value="1"/>
</dbReference>
<dbReference type="InterPro" id="IPR001478">
    <property type="entry name" value="PDZ"/>
</dbReference>
<protein>
    <recommendedName>
        <fullName evidence="8">Syntaxin-binding protein 4</fullName>
    </recommendedName>
    <alternativeName>
        <fullName evidence="9">Syntaxin 4-interacting protein</fullName>
    </alternativeName>
</protein>
<gene>
    <name evidence="14" type="primary">STXBP4</name>
</gene>
<dbReference type="GO" id="GO:0061178">
    <property type="term" value="P:regulation of insulin secretion involved in cellular response to glucose stimulus"/>
    <property type="evidence" value="ECO:0007669"/>
    <property type="project" value="TreeGrafter"/>
</dbReference>
<keyword evidence="5 10" id="KW-0175">Coiled coil</keyword>
<keyword evidence="4" id="KW-0677">Repeat</keyword>
<dbReference type="PROSITE" id="PS50020">
    <property type="entry name" value="WW_DOMAIN_2"/>
    <property type="match status" value="1"/>
</dbReference>
<keyword evidence="2" id="KW-0963">Cytoplasm</keyword>
<keyword evidence="13" id="KW-1185">Reference proteome</keyword>
<dbReference type="GO" id="GO:0031410">
    <property type="term" value="C:cytoplasmic vesicle"/>
    <property type="evidence" value="ECO:0007669"/>
    <property type="project" value="TreeGrafter"/>
</dbReference>
<feature type="domain" description="PDZ" evidence="12">
    <location>
        <begin position="19"/>
        <end position="93"/>
    </location>
</feature>
<dbReference type="Gene3D" id="1.10.238.10">
    <property type="entry name" value="EF-hand"/>
    <property type="match status" value="1"/>
</dbReference>
<evidence type="ECO:0000256" key="2">
    <source>
        <dbReference type="ARBA" id="ARBA00022490"/>
    </source>
</evidence>
<comment type="subunit">
    <text evidence="7">Interacts with STX4A.</text>
</comment>
<dbReference type="GO" id="GO:0008286">
    <property type="term" value="P:insulin receptor signaling pathway"/>
    <property type="evidence" value="ECO:0007669"/>
    <property type="project" value="TreeGrafter"/>
</dbReference>
<dbReference type="STRING" id="1868482.ENSTSYP00000004379"/>
<evidence type="ECO:0000256" key="6">
    <source>
        <dbReference type="ARBA" id="ARBA00053815"/>
    </source>
</evidence>
<evidence type="ECO:0000256" key="7">
    <source>
        <dbReference type="ARBA" id="ARBA00064844"/>
    </source>
</evidence>
<dbReference type="RefSeq" id="XP_008072661.1">
    <property type="nucleotide sequence ID" value="XM_008074470.1"/>
</dbReference>
<dbReference type="SUPFAM" id="SSF50156">
    <property type="entry name" value="PDZ domain-like"/>
    <property type="match status" value="1"/>
</dbReference>
<dbReference type="GO" id="GO:0019905">
    <property type="term" value="F:syntaxin binding"/>
    <property type="evidence" value="ECO:0007669"/>
    <property type="project" value="TreeGrafter"/>
</dbReference>